<evidence type="ECO:0000313" key="2">
    <source>
        <dbReference type="EMBL" id="RTR19425.1"/>
    </source>
</evidence>
<name>A0A431VH34_9PROT</name>
<sequence>MTDDPVDPGTAPLRRIETLPLGIVVERRASTSPWADWSWRVAAVIPGAGPVEPPGRLLRSGEGWTHTHAATLELELFRTDTEGYRLNLSQEPPRLWVVLRPDAAGDAMIPVVVTASAHEGEGYQVGMDVVETVPMPPDITALVRDFVDQHHVDVPFEKRERKRHFDKDDRRGDGRRGGPQGGGTG</sequence>
<dbReference type="OrthoDB" id="7271084at2"/>
<dbReference type="EMBL" id="RXMA01000011">
    <property type="protein sequence ID" value="RTR19425.1"/>
    <property type="molecule type" value="Genomic_DNA"/>
</dbReference>
<feature type="compositionally biased region" description="Basic and acidic residues" evidence="1">
    <location>
        <begin position="157"/>
        <end position="176"/>
    </location>
</feature>
<gene>
    <name evidence="2" type="ORF">EJ903_13065</name>
</gene>
<keyword evidence="3" id="KW-1185">Reference proteome</keyword>
<reference evidence="2 3" key="1">
    <citation type="submission" date="2018-12" db="EMBL/GenBank/DDBJ databases">
        <authorList>
            <person name="Yang Y."/>
        </authorList>
    </citation>
    <scope>NUCLEOTIDE SEQUENCE [LARGE SCALE GENOMIC DNA]</scope>
    <source>
        <strain evidence="2 3">L-25-5w-1</strain>
    </source>
</reference>
<proteinExistence type="predicted"/>
<dbReference type="RefSeq" id="WP_126615911.1">
    <property type="nucleotide sequence ID" value="NZ_JBHUCY010000049.1"/>
</dbReference>
<protein>
    <submittedName>
        <fullName evidence="2">DUF3305 domain-containing protein</fullName>
    </submittedName>
</protein>
<dbReference type="Pfam" id="PF11749">
    <property type="entry name" value="DUF3305"/>
    <property type="match status" value="1"/>
</dbReference>
<organism evidence="2 3">
    <name type="scientific">Azospirillum griseum</name>
    <dbReference type="NCBI Taxonomy" id="2496639"/>
    <lineage>
        <taxon>Bacteria</taxon>
        <taxon>Pseudomonadati</taxon>
        <taxon>Pseudomonadota</taxon>
        <taxon>Alphaproteobacteria</taxon>
        <taxon>Rhodospirillales</taxon>
        <taxon>Azospirillaceae</taxon>
        <taxon>Azospirillum</taxon>
    </lineage>
</organism>
<evidence type="ECO:0000256" key="1">
    <source>
        <dbReference type="SAM" id="MobiDB-lite"/>
    </source>
</evidence>
<dbReference type="AlphaFoldDB" id="A0A431VH34"/>
<feature type="region of interest" description="Disordered" evidence="1">
    <location>
        <begin position="157"/>
        <end position="185"/>
    </location>
</feature>
<dbReference type="InterPro" id="IPR021736">
    <property type="entry name" value="DUF3305"/>
</dbReference>
<dbReference type="Proteomes" id="UP000277007">
    <property type="component" value="Unassembled WGS sequence"/>
</dbReference>
<evidence type="ECO:0000313" key="3">
    <source>
        <dbReference type="Proteomes" id="UP000277007"/>
    </source>
</evidence>
<accession>A0A431VH34</accession>
<comment type="caution">
    <text evidence="2">The sequence shown here is derived from an EMBL/GenBank/DDBJ whole genome shotgun (WGS) entry which is preliminary data.</text>
</comment>